<sequence length="177" mass="20121">MAMDLLCVLRASDVESHGHLLFSCPFASQIWSILQKFKVCRSLGNWDHEICWATLHLKQKGFLSVLYKLALASYVYYIWKTMNEYVFGNKIPNLEGILEQLDHDVRDRVCTWGKVGGNSVNRDLCRAWNISGKAFGSSLIAMFGIESARGGKLAAIVLIEIFVEPRIFLGKFCFEYT</sequence>
<protein>
    <submittedName>
        <fullName evidence="1">Uncharacterized protein</fullName>
    </submittedName>
</protein>
<evidence type="ECO:0000313" key="2">
    <source>
        <dbReference type="Proteomes" id="UP000828048"/>
    </source>
</evidence>
<gene>
    <name evidence="1" type="ORF">Vadar_019035</name>
</gene>
<dbReference type="EMBL" id="CM037158">
    <property type="protein sequence ID" value="KAH7851976.1"/>
    <property type="molecule type" value="Genomic_DNA"/>
</dbReference>
<accession>A0ACB7YEM5</accession>
<name>A0ACB7YEM5_9ERIC</name>
<organism evidence="1 2">
    <name type="scientific">Vaccinium darrowii</name>
    <dbReference type="NCBI Taxonomy" id="229202"/>
    <lineage>
        <taxon>Eukaryota</taxon>
        <taxon>Viridiplantae</taxon>
        <taxon>Streptophyta</taxon>
        <taxon>Embryophyta</taxon>
        <taxon>Tracheophyta</taxon>
        <taxon>Spermatophyta</taxon>
        <taxon>Magnoliopsida</taxon>
        <taxon>eudicotyledons</taxon>
        <taxon>Gunneridae</taxon>
        <taxon>Pentapetalae</taxon>
        <taxon>asterids</taxon>
        <taxon>Ericales</taxon>
        <taxon>Ericaceae</taxon>
        <taxon>Vaccinioideae</taxon>
        <taxon>Vaccinieae</taxon>
        <taxon>Vaccinium</taxon>
    </lineage>
</organism>
<evidence type="ECO:0000313" key="1">
    <source>
        <dbReference type="EMBL" id="KAH7851976.1"/>
    </source>
</evidence>
<reference evidence="1 2" key="1">
    <citation type="journal article" date="2021" name="Hortic Res">
        <title>High-quality reference genome and annotation aids understanding of berry development for evergreen blueberry (Vaccinium darrowii).</title>
        <authorList>
            <person name="Yu J."/>
            <person name="Hulse-Kemp A.M."/>
            <person name="Babiker E."/>
            <person name="Staton M."/>
        </authorList>
    </citation>
    <scope>NUCLEOTIDE SEQUENCE [LARGE SCALE GENOMIC DNA]</scope>
    <source>
        <strain evidence="2">cv. NJ 8807/NJ 8810</strain>
        <tissue evidence="1">Young leaf</tissue>
    </source>
</reference>
<proteinExistence type="predicted"/>
<keyword evidence="2" id="KW-1185">Reference proteome</keyword>
<dbReference type="Proteomes" id="UP000828048">
    <property type="component" value="Chromosome 8"/>
</dbReference>
<comment type="caution">
    <text evidence="1">The sequence shown here is derived from an EMBL/GenBank/DDBJ whole genome shotgun (WGS) entry which is preliminary data.</text>
</comment>